<organism evidence="1 2">
    <name type="scientific">Calothrix parietina FACHB-288</name>
    <dbReference type="NCBI Taxonomy" id="2692896"/>
    <lineage>
        <taxon>Bacteria</taxon>
        <taxon>Bacillati</taxon>
        <taxon>Cyanobacteriota</taxon>
        <taxon>Cyanophyceae</taxon>
        <taxon>Nostocales</taxon>
        <taxon>Calotrichaceae</taxon>
        <taxon>Calothrix</taxon>
    </lineage>
</organism>
<name>A0ABR8A757_9CYAN</name>
<proteinExistence type="predicted"/>
<dbReference type="RefSeq" id="WP_190545422.1">
    <property type="nucleotide sequence ID" value="NZ_CAWPNO010000035.1"/>
</dbReference>
<gene>
    <name evidence="1" type="ORF">H6G24_10040</name>
</gene>
<evidence type="ECO:0000313" key="2">
    <source>
        <dbReference type="Proteomes" id="UP000658514"/>
    </source>
</evidence>
<sequence length="69" mass="7751">MQFQIECNSEKSSQVCLICRQTFQMLAARLIVCNDDGDGYGEICHQCTAKGGNWVQGQLQEFKHNIVLA</sequence>
<evidence type="ECO:0000313" key="1">
    <source>
        <dbReference type="EMBL" id="MBD2195830.1"/>
    </source>
</evidence>
<reference evidence="1 2" key="1">
    <citation type="journal article" date="2020" name="ISME J.">
        <title>Comparative genomics reveals insights into cyanobacterial evolution and habitat adaptation.</title>
        <authorList>
            <person name="Chen M.Y."/>
            <person name="Teng W.K."/>
            <person name="Zhao L."/>
            <person name="Hu C.X."/>
            <person name="Zhou Y.K."/>
            <person name="Han B.P."/>
            <person name="Song L.R."/>
            <person name="Shu W.S."/>
        </authorList>
    </citation>
    <scope>NUCLEOTIDE SEQUENCE [LARGE SCALE GENOMIC DNA]</scope>
    <source>
        <strain evidence="1 2">FACHB-288</strain>
    </source>
</reference>
<keyword evidence="2" id="KW-1185">Reference proteome</keyword>
<comment type="caution">
    <text evidence="1">The sequence shown here is derived from an EMBL/GenBank/DDBJ whole genome shotgun (WGS) entry which is preliminary data.</text>
</comment>
<dbReference type="EMBL" id="JACJQH010000013">
    <property type="protein sequence ID" value="MBD2195830.1"/>
    <property type="molecule type" value="Genomic_DNA"/>
</dbReference>
<protein>
    <submittedName>
        <fullName evidence="1">Uncharacterized protein</fullName>
    </submittedName>
</protein>
<accession>A0ABR8A757</accession>
<dbReference type="Proteomes" id="UP000658514">
    <property type="component" value="Unassembled WGS sequence"/>
</dbReference>